<organism evidence="4 5">
    <name type="scientific">Conoideocrella luteorostrata</name>
    <dbReference type="NCBI Taxonomy" id="1105319"/>
    <lineage>
        <taxon>Eukaryota</taxon>
        <taxon>Fungi</taxon>
        <taxon>Dikarya</taxon>
        <taxon>Ascomycota</taxon>
        <taxon>Pezizomycotina</taxon>
        <taxon>Sordariomycetes</taxon>
        <taxon>Hypocreomycetidae</taxon>
        <taxon>Hypocreales</taxon>
        <taxon>Clavicipitaceae</taxon>
        <taxon>Conoideocrella</taxon>
    </lineage>
</organism>
<gene>
    <name evidence="4" type="ORF">QQS21_002668</name>
</gene>
<evidence type="ECO:0000313" key="4">
    <source>
        <dbReference type="EMBL" id="KAK2608811.1"/>
    </source>
</evidence>
<evidence type="ECO:0000256" key="1">
    <source>
        <dbReference type="ARBA" id="ARBA00007447"/>
    </source>
</evidence>
<evidence type="ECO:0000259" key="3">
    <source>
        <dbReference type="PROSITE" id="PS51767"/>
    </source>
</evidence>
<name>A0AAJ0G2T5_9HYPO</name>
<dbReference type="Gene3D" id="2.40.70.10">
    <property type="entry name" value="Acid Proteases"/>
    <property type="match status" value="1"/>
</dbReference>
<dbReference type="EMBL" id="JASWJB010000032">
    <property type="protein sequence ID" value="KAK2608811.1"/>
    <property type="molecule type" value="Genomic_DNA"/>
</dbReference>
<dbReference type="GO" id="GO:0006508">
    <property type="term" value="P:proteolysis"/>
    <property type="evidence" value="ECO:0007669"/>
    <property type="project" value="InterPro"/>
</dbReference>
<keyword evidence="2" id="KW-0732">Signal</keyword>
<dbReference type="Pfam" id="PF00026">
    <property type="entry name" value="Asp"/>
    <property type="match status" value="1"/>
</dbReference>
<accession>A0AAJ0G2T5</accession>
<dbReference type="InterPro" id="IPR033121">
    <property type="entry name" value="PEPTIDASE_A1"/>
</dbReference>
<dbReference type="GO" id="GO:0004190">
    <property type="term" value="F:aspartic-type endopeptidase activity"/>
    <property type="evidence" value="ECO:0007669"/>
    <property type="project" value="InterPro"/>
</dbReference>
<reference evidence="4" key="1">
    <citation type="submission" date="2023-06" db="EMBL/GenBank/DDBJ databases">
        <title>Conoideocrella luteorostrata (Hypocreales: Clavicipitaceae), a potential biocontrol fungus for elongate hemlock scale in United States Christmas tree production areas.</title>
        <authorList>
            <person name="Barrett H."/>
            <person name="Lovett B."/>
            <person name="Macias A.M."/>
            <person name="Stajich J.E."/>
            <person name="Kasson M.T."/>
        </authorList>
    </citation>
    <scope>NUCLEOTIDE SEQUENCE</scope>
    <source>
        <strain evidence="4">ARSEF 14590</strain>
    </source>
</reference>
<protein>
    <recommendedName>
        <fullName evidence="3">Peptidase A1 domain-containing protein</fullName>
    </recommendedName>
</protein>
<evidence type="ECO:0000256" key="2">
    <source>
        <dbReference type="SAM" id="SignalP"/>
    </source>
</evidence>
<evidence type="ECO:0000313" key="5">
    <source>
        <dbReference type="Proteomes" id="UP001251528"/>
    </source>
</evidence>
<dbReference type="PANTHER" id="PTHR47966:SF57">
    <property type="entry name" value="PEPTIDASE A1 DOMAIN-CONTAINING PROTEIN"/>
    <property type="match status" value="1"/>
</dbReference>
<feature type="chain" id="PRO_5042570379" description="Peptidase A1 domain-containing protein" evidence="2">
    <location>
        <begin position="19"/>
        <end position="371"/>
    </location>
</feature>
<comment type="similarity">
    <text evidence="1">Belongs to the peptidase A1 family.</text>
</comment>
<dbReference type="PROSITE" id="PS51767">
    <property type="entry name" value="PEPTIDASE_A1"/>
    <property type="match status" value="1"/>
</dbReference>
<comment type="caution">
    <text evidence="4">The sequence shown here is derived from an EMBL/GenBank/DDBJ whole genome shotgun (WGS) entry which is preliminary data.</text>
</comment>
<dbReference type="SUPFAM" id="SSF50630">
    <property type="entry name" value="Acid proteases"/>
    <property type="match status" value="1"/>
</dbReference>
<proteinExistence type="inferred from homology"/>
<feature type="signal peptide" evidence="2">
    <location>
        <begin position="1"/>
        <end position="18"/>
    </location>
</feature>
<keyword evidence="5" id="KW-1185">Reference proteome</keyword>
<dbReference type="PANTHER" id="PTHR47966">
    <property type="entry name" value="BETA-SITE APP-CLEAVING ENZYME, ISOFORM A-RELATED"/>
    <property type="match status" value="1"/>
</dbReference>
<dbReference type="AlphaFoldDB" id="A0AAJ0G2T5"/>
<dbReference type="InterPro" id="IPR021109">
    <property type="entry name" value="Peptidase_aspartic_dom_sf"/>
</dbReference>
<feature type="domain" description="Peptidase A1" evidence="3">
    <location>
        <begin position="61"/>
        <end position="363"/>
    </location>
</feature>
<dbReference type="InterPro" id="IPR001461">
    <property type="entry name" value="Aspartic_peptidase_A1"/>
</dbReference>
<dbReference type="Proteomes" id="UP001251528">
    <property type="component" value="Unassembled WGS sequence"/>
</dbReference>
<sequence length="371" mass="40652">MYLKLVVSLFALLGVAQSNSTRLSEAKKVYGQAVRHFAGIEGRADEDRMPEVSLVSQNGVWYSNFTVGASENLELVISTGHSNLITFPGRYKPTDPSKRTGWGLTDLYGAGSPDGSGNPVAKCNVWTDVVSHRGVISDHRAAILTVGKQAVHVPTRNLNQPAYFRDGLIGYARRWRDIYRESPFFHQLCDGTLWWCRFGLALKTDQTGKLYYGFLREDRFEGLLTTVPITDEWQVRGSVTLNGDVSGVLYKDMALTTDSGLPVILGPLGQVRSLFKMAGMQSVETDTFITGYYNCSAPPEIGFEIGGTIFNVLPAALASSRDGDNCTASIHGSYSPGGWALGQPFFQGKYIDHYVSKRTMGFANLKDAGSE</sequence>